<dbReference type="EMBL" id="LXQA010123284">
    <property type="protein sequence ID" value="MCI21101.1"/>
    <property type="molecule type" value="Genomic_DNA"/>
</dbReference>
<name>A0A392Q9U9_9FABA</name>
<protein>
    <submittedName>
        <fullName evidence="2">La-related protein 6-like</fullName>
    </submittedName>
</protein>
<feature type="non-terminal residue" evidence="2">
    <location>
        <position position="50"/>
    </location>
</feature>
<evidence type="ECO:0000313" key="3">
    <source>
        <dbReference type="Proteomes" id="UP000265520"/>
    </source>
</evidence>
<comment type="caution">
    <text evidence="2">The sequence shown here is derived from an EMBL/GenBank/DDBJ whole genome shotgun (WGS) entry which is preliminary data.</text>
</comment>
<dbReference type="AlphaFoldDB" id="A0A392Q9U9"/>
<evidence type="ECO:0000256" key="1">
    <source>
        <dbReference type="SAM" id="MobiDB-lite"/>
    </source>
</evidence>
<feature type="region of interest" description="Disordered" evidence="1">
    <location>
        <begin position="1"/>
        <end position="50"/>
    </location>
</feature>
<accession>A0A392Q9U9</accession>
<keyword evidence="3" id="KW-1185">Reference proteome</keyword>
<feature type="compositionally biased region" description="Basic residues" evidence="1">
    <location>
        <begin position="1"/>
        <end position="10"/>
    </location>
</feature>
<proteinExistence type="predicted"/>
<sequence length="50" mass="5644">MSKPTHGRGRKGLDVEVSCEEDYTSVLEPQTNEKESEDASFPDTQLHEHV</sequence>
<organism evidence="2 3">
    <name type="scientific">Trifolium medium</name>
    <dbReference type="NCBI Taxonomy" id="97028"/>
    <lineage>
        <taxon>Eukaryota</taxon>
        <taxon>Viridiplantae</taxon>
        <taxon>Streptophyta</taxon>
        <taxon>Embryophyta</taxon>
        <taxon>Tracheophyta</taxon>
        <taxon>Spermatophyta</taxon>
        <taxon>Magnoliopsida</taxon>
        <taxon>eudicotyledons</taxon>
        <taxon>Gunneridae</taxon>
        <taxon>Pentapetalae</taxon>
        <taxon>rosids</taxon>
        <taxon>fabids</taxon>
        <taxon>Fabales</taxon>
        <taxon>Fabaceae</taxon>
        <taxon>Papilionoideae</taxon>
        <taxon>50 kb inversion clade</taxon>
        <taxon>NPAAA clade</taxon>
        <taxon>Hologalegina</taxon>
        <taxon>IRL clade</taxon>
        <taxon>Trifolieae</taxon>
        <taxon>Trifolium</taxon>
    </lineage>
</organism>
<evidence type="ECO:0000313" key="2">
    <source>
        <dbReference type="EMBL" id="MCI21101.1"/>
    </source>
</evidence>
<dbReference type="Proteomes" id="UP000265520">
    <property type="component" value="Unassembled WGS sequence"/>
</dbReference>
<reference evidence="2 3" key="1">
    <citation type="journal article" date="2018" name="Front. Plant Sci.">
        <title>Red Clover (Trifolium pratense) and Zigzag Clover (T. medium) - A Picture of Genomic Similarities and Differences.</title>
        <authorList>
            <person name="Dluhosova J."/>
            <person name="Istvanek J."/>
            <person name="Nedelnik J."/>
            <person name="Repkova J."/>
        </authorList>
    </citation>
    <scope>NUCLEOTIDE SEQUENCE [LARGE SCALE GENOMIC DNA]</scope>
    <source>
        <strain evidence="3">cv. 10/8</strain>
        <tissue evidence="2">Leaf</tissue>
    </source>
</reference>